<reference evidence="1" key="1">
    <citation type="submission" date="2023-03" db="EMBL/GenBank/DDBJ databases">
        <title>Chromosome-level genomes of two armyworms, Mythimna separata and Mythimna loreyi, provide insights into the biosynthesis and reception of sex pheromones.</title>
        <authorList>
            <person name="Zhao H."/>
        </authorList>
    </citation>
    <scope>NUCLEOTIDE SEQUENCE</scope>
    <source>
        <strain evidence="1">BeijingLab</strain>
    </source>
</reference>
<protein>
    <submittedName>
        <fullName evidence="1">Uncharacterized protein</fullName>
    </submittedName>
</protein>
<evidence type="ECO:0000313" key="1">
    <source>
        <dbReference type="EMBL" id="KAJ8710487.1"/>
    </source>
</evidence>
<evidence type="ECO:0000313" key="2">
    <source>
        <dbReference type="Proteomes" id="UP001231649"/>
    </source>
</evidence>
<gene>
    <name evidence="1" type="ORF">PYW08_009002</name>
</gene>
<organism evidence="1 2">
    <name type="scientific">Mythimna loreyi</name>
    <dbReference type="NCBI Taxonomy" id="667449"/>
    <lineage>
        <taxon>Eukaryota</taxon>
        <taxon>Metazoa</taxon>
        <taxon>Ecdysozoa</taxon>
        <taxon>Arthropoda</taxon>
        <taxon>Hexapoda</taxon>
        <taxon>Insecta</taxon>
        <taxon>Pterygota</taxon>
        <taxon>Neoptera</taxon>
        <taxon>Endopterygota</taxon>
        <taxon>Lepidoptera</taxon>
        <taxon>Glossata</taxon>
        <taxon>Ditrysia</taxon>
        <taxon>Noctuoidea</taxon>
        <taxon>Noctuidae</taxon>
        <taxon>Noctuinae</taxon>
        <taxon>Hadenini</taxon>
        <taxon>Mythimna</taxon>
    </lineage>
</organism>
<dbReference type="EMBL" id="CM056799">
    <property type="protein sequence ID" value="KAJ8710487.1"/>
    <property type="molecule type" value="Genomic_DNA"/>
</dbReference>
<comment type="caution">
    <text evidence="1">The sequence shown here is derived from an EMBL/GenBank/DDBJ whole genome shotgun (WGS) entry which is preliminary data.</text>
</comment>
<keyword evidence="2" id="KW-1185">Reference proteome</keyword>
<name>A0ACC2QCB4_9NEOP</name>
<proteinExistence type="predicted"/>
<accession>A0ACC2QCB4</accession>
<dbReference type="Proteomes" id="UP001231649">
    <property type="component" value="Chromosome 23"/>
</dbReference>
<sequence>MNSHLILLVSVMWLATAVAQFGFLSSIKDRITKEVGAIADPIQKTIVSVGFSQCRHVKKLLGVDYDSYNNTDLDMSDLTLNFITRNVNVSYKLTAAAGLIPQSPWLDPRKPLKIYLHGFTDDPSKDSFSSLSTAFLNQGDFNIMALDASSLISGMYLRSTTMVRFIGEELGKILAALVSAGLKPSNIHLIGHSLGSHISGFAGKAFMMLTGYRVGRISGLDPAGPCFSDVNVTFRLNINDADFVDVIHTDAGVYGMDEPVGHADYYPNTGSNQPNCLPTLLLASCSHSRAWLFFAESVSNPLAFPAVRCADWDAFRNGTCNYDDISLMGYAAKPGTSGIFFLQTAGEAPFGLGLEGIKYDNNEGIFRSIGQYIG</sequence>